<name>A0ACC0X8N3_9ROSI</name>
<keyword evidence="2" id="KW-1185">Reference proteome</keyword>
<proteinExistence type="predicted"/>
<comment type="caution">
    <text evidence="1">The sequence shown here is derived from an EMBL/GenBank/DDBJ whole genome shotgun (WGS) entry which is preliminary data.</text>
</comment>
<evidence type="ECO:0000313" key="2">
    <source>
        <dbReference type="Proteomes" id="UP001163603"/>
    </source>
</evidence>
<dbReference type="Proteomes" id="UP001163603">
    <property type="component" value="Chromosome 13"/>
</dbReference>
<dbReference type="EMBL" id="CM047748">
    <property type="protein sequence ID" value="KAJ0013492.1"/>
    <property type="molecule type" value="Genomic_DNA"/>
</dbReference>
<reference evidence="2" key="1">
    <citation type="journal article" date="2023" name="G3 (Bethesda)">
        <title>Genome assembly and association tests identify interacting loci associated with vigor, precocity, and sex in interspecific pistachio rootstocks.</title>
        <authorList>
            <person name="Palmer W."/>
            <person name="Jacygrad E."/>
            <person name="Sagayaradj S."/>
            <person name="Cavanaugh K."/>
            <person name="Han R."/>
            <person name="Bertier L."/>
            <person name="Beede B."/>
            <person name="Kafkas S."/>
            <person name="Golino D."/>
            <person name="Preece J."/>
            <person name="Michelmore R."/>
        </authorList>
    </citation>
    <scope>NUCLEOTIDE SEQUENCE [LARGE SCALE GENOMIC DNA]</scope>
</reference>
<gene>
    <name evidence="1" type="ORF">Pint_21459</name>
</gene>
<sequence>MVRTGVSLDDHTFPFVLKTCADNLELQKGMEMHGRLFKLGFETDVFVGNTLLLFYGNCGLLENVKSVFDEMRERDIVSWNTIIGVFSVNGCYVEALDLFCDMIFGSGFKPNSVSVVSILPVCGSLANEAMVKQIHCYAVKIGLDVQVTISNALVDVYGKCGNVMASRKVFDEMAERNEVSWNAIIASLAHTGCNKDALNMFTLMICAGLTPNSIAISSILPVLVELELFSSGKEIHGFSLRMGIESDVFVANSLIDMYAKSGHPSEASCVFHYMPVKNVVTWNAMIANFTQNGLQLAALELVRAMPVHNKIPNSVTLTNVLPACARVGFLRPGKEIHAVTIRMGFNFDLFVTNALTDMYAKCGCLDLAQSVFNISLRDEISYNILIASYAETSDCSKSLSLFSEMGLIGMLHDVVSFVGAISACANLAAIKQGKEIHGVVMRNLFHAHLFVANSLLGFYSRCGRIDIADKIFERIPNKDAASWNTMILGYGMLVLASGLFDGVTCTSFFLLAFLGYERSTSKNPATILEALLGDDMHSHSVSDLFLKFSLKNPQIVILMLTGNNITRPFRVAGAAVLAPFIEKGLKKIQYHFKFPNLVYAFALVVSIVGASCLTAAGFLTLSRWGKLIKEINLWTPP</sequence>
<accession>A0ACC0X8N3</accession>
<evidence type="ECO:0000313" key="1">
    <source>
        <dbReference type="EMBL" id="KAJ0013492.1"/>
    </source>
</evidence>
<protein>
    <submittedName>
        <fullName evidence="1">Uncharacterized protein</fullName>
    </submittedName>
</protein>
<organism evidence="1 2">
    <name type="scientific">Pistacia integerrima</name>
    <dbReference type="NCBI Taxonomy" id="434235"/>
    <lineage>
        <taxon>Eukaryota</taxon>
        <taxon>Viridiplantae</taxon>
        <taxon>Streptophyta</taxon>
        <taxon>Embryophyta</taxon>
        <taxon>Tracheophyta</taxon>
        <taxon>Spermatophyta</taxon>
        <taxon>Magnoliopsida</taxon>
        <taxon>eudicotyledons</taxon>
        <taxon>Gunneridae</taxon>
        <taxon>Pentapetalae</taxon>
        <taxon>rosids</taxon>
        <taxon>malvids</taxon>
        <taxon>Sapindales</taxon>
        <taxon>Anacardiaceae</taxon>
        <taxon>Pistacia</taxon>
    </lineage>
</organism>